<accession>A0A2T2WWH5</accession>
<evidence type="ECO:0008006" key="3">
    <source>
        <dbReference type="Google" id="ProtNLM"/>
    </source>
</evidence>
<dbReference type="SUPFAM" id="SSF46955">
    <property type="entry name" value="Putative DNA-binding domain"/>
    <property type="match status" value="1"/>
</dbReference>
<evidence type="ECO:0000313" key="2">
    <source>
        <dbReference type="Proteomes" id="UP000242972"/>
    </source>
</evidence>
<dbReference type="AlphaFoldDB" id="A0A2T2WWH5"/>
<sequence length="68" mass="7626">MNNVLRDFYYGDPKFLTPAQVAKDLQVSSTTVAGWVDMGIIPGIRINSVVRIPAAWFLKIATEWGEEQ</sequence>
<comment type="caution">
    <text evidence="1">The sequence shown here is derived from an EMBL/GenBank/DDBJ whole genome shotgun (WGS) entry which is preliminary data.</text>
</comment>
<protein>
    <recommendedName>
        <fullName evidence="3">DNA-binding protein</fullName>
    </recommendedName>
</protein>
<dbReference type="EMBL" id="PXYW01000122">
    <property type="protein sequence ID" value="PSR26588.1"/>
    <property type="molecule type" value="Genomic_DNA"/>
</dbReference>
<evidence type="ECO:0000313" key="1">
    <source>
        <dbReference type="EMBL" id="PSR26588.1"/>
    </source>
</evidence>
<dbReference type="Proteomes" id="UP000242972">
    <property type="component" value="Unassembled WGS sequence"/>
</dbReference>
<gene>
    <name evidence="1" type="ORF">C7B46_19860</name>
</gene>
<name>A0A2T2WWH5_9FIRM</name>
<proteinExistence type="predicted"/>
<organism evidence="1 2">
    <name type="scientific">Sulfobacillus benefaciens</name>
    <dbReference type="NCBI Taxonomy" id="453960"/>
    <lineage>
        <taxon>Bacteria</taxon>
        <taxon>Bacillati</taxon>
        <taxon>Bacillota</taxon>
        <taxon>Clostridia</taxon>
        <taxon>Eubacteriales</taxon>
        <taxon>Clostridiales Family XVII. Incertae Sedis</taxon>
        <taxon>Sulfobacillus</taxon>
    </lineage>
</organism>
<dbReference type="InterPro" id="IPR009061">
    <property type="entry name" value="DNA-bd_dom_put_sf"/>
</dbReference>
<reference evidence="1 2" key="1">
    <citation type="journal article" date="2014" name="BMC Genomics">
        <title>Comparison of environmental and isolate Sulfobacillus genomes reveals diverse carbon, sulfur, nitrogen, and hydrogen metabolisms.</title>
        <authorList>
            <person name="Justice N.B."/>
            <person name="Norman A."/>
            <person name="Brown C.T."/>
            <person name="Singh A."/>
            <person name="Thomas B.C."/>
            <person name="Banfield J.F."/>
        </authorList>
    </citation>
    <scope>NUCLEOTIDE SEQUENCE [LARGE SCALE GENOMIC DNA]</scope>
    <source>
        <strain evidence="1">AMDSBA4</strain>
    </source>
</reference>